<dbReference type="PANTHER" id="PTHR36849">
    <property type="entry name" value="CYTOPLASMIC PROTEIN-RELATED"/>
    <property type="match status" value="1"/>
</dbReference>
<dbReference type="HOGENOM" id="CLU_137928_0_0_5"/>
<dbReference type="KEGG" id="hdn:Hden_1061"/>
<dbReference type="Proteomes" id="UP000002033">
    <property type="component" value="Chromosome"/>
</dbReference>
<evidence type="ECO:0008006" key="3">
    <source>
        <dbReference type="Google" id="ProtNLM"/>
    </source>
</evidence>
<proteinExistence type="predicted"/>
<dbReference type="STRING" id="582899.Hden_1061"/>
<dbReference type="PANTHER" id="PTHR36849:SF1">
    <property type="entry name" value="CYTOPLASMIC PROTEIN"/>
    <property type="match status" value="1"/>
</dbReference>
<evidence type="ECO:0000313" key="1">
    <source>
        <dbReference type="EMBL" id="ADJ22875.1"/>
    </source>
</evidence>
<dbReference type="Pfam" id="PF22752">
    <property type="entry name" value="DUF488-N3i"/>
    <property type="match status" value="1"/>
</dbReference>
<evidence type="ECO:0000313" key="2">
    <source>
        <dbReference type="Proteomes" id="UP000002033"/>
    </source>
</evidence>
<organism evidence="1 2">
    <name type="scientific">Hyphomicrobium denitrificans (strain ATCC 51888 / DSM 1869 / NCIMB 11706 / TK 0415)</name>
    <dbReference type="NCBI Taxonomy" id="582899"/>
    <lineage>
        <taxon>Bacteria</taxon>
        <taxon>Pseudomonadati</taxon>
        <taxon>Pseudomonadota</taxon>
        <taxon>Alphaproteobacteria</taxon>
        <taxon>Hyphomicrobiales</taxon>
        <taxon>Hyphomicrobiaceae</taxon>
        <taxon>Hyphomicrobium</taxon>
    </lineage>
</organism>
<dbReference type="EMBL" id="CP002083">
    <property type="protein sequence ID" value="ADJ22875.1"/>
    <property type="molecule type" value="Genomic_DNA"/>
</dbReference>
<reference evidence="2" key="1">
    <citation type="journal article" date="2011" name="J. Bacteriol.">
        <title>Genome sequences of eight morphologically diverse alphaproteobacteria.</title>
        <authorList>
            <consortium name="US DOE Joint Genome Institute"/>
            <person name="Brown P.J."/>
            <person name="Kysela D.T."/>
            <person name="Buechlein A."/>
            <person name="Hemmerich C."/>
            <person name="Brun Y.V."/>
        </authorList>
    </citation>
    <scope>NUCLEOTIDE SEQUENCE [LARGE SCALE GENOMIC DNA]</scope>
    <source>
        <strain evidence="2">ATCC 51888 / DSM 1869 / NCIB 11706 / TK 0415</strain>
    </source>
</reference>
<keyword evidence="2" id="KW-1185">Reference proteome</keyword>
<dbReference type="eggNOG" id="COG3189">
    <property type="taxonomic scope" value="Bacteria"/>
</dbReference>
<dbReference type="InterPro" id="IPR052552">
    <property type="entry name" value="YeaO-like"/>
</dbReference>
<dbReference type="AlphaFoldDB" id="D8JV59"/>
<protein>
    <recommendedName>
        <fullName evidence="3">Uroporphyrin-III C-methyltransferase</fullName>
    </recommendedName>
</protein>
<dbReference type="OrthoDB" id="9790745at2"/>
<gene>
    <name evidence="1" type="ordered locus">Hden_1061</name>
</gene>
<sequence>MVQVQLKRIYEPPQKSDGYRVLVDRVWPRGLSKDAAQIDLWMKDIAPSTALRKWFNHDPARWVGFQEKYRAELHELGDKLDELRARAKKEPVTLLYGAKDTEHNQAVVLRDVLAEKRSRSATR</sequence>
<dbReference type="RefSeq" id="WP_013215090.1">
    <property type="nucleotide sequence ID" value="NC_014313.1"/>
</dbReference>
<name>D8JV59_HYPDA</name>
<accession>D8JV59</accession>